<feature type="transmembrane region" description="Helical" evidence="2">
    <location>
        <begin position="384"/>
        <end position="405"/>
    </location>
</feature>
<keyword evidence="2" id="KW-0812">Transmembrane</keyword>
<feature type="region of interest" description="Disordered" evidence="1">
    <location>
        <begin position="416"/>
        <end position="445"/>
    </location>
</feature>
<gene>
    <name evidence="3" type="ORF">EUX98_g747</name>
</gene>
<reference evidence="3 4" key="1">
    <citation type="submission" date="2019-02" db="EMBL/GenBank/DDBJ databases">
        <title>Genome sequencing of the rare red list fungi Antrodiella citrinella (Flaviporus citrinellus).</title>
        <authorList>
            <person name="Buettner E."/>
            <person name="Kellner H."/>
        </authorList>
    </citation>
    <scope>NUCLEOTIDE SEQUENCE [LARGE SCALE GENOMIC DNA]</scope>
    <source>
        <strain evidence="3 4">DSM 108506</strain>
    </source>
</reference>
<organism evidence="3 4">
    <name type="scientific">Antrodiella citrinella</name>
    <dbReference type="NCBI Taxonomy" id="2447956"/>
    <lineage>
        <taxon>Eukaryota</taxon>
        <taxon>Fungi</taxon>
        <taxon>Dikarya</taxon>
        <taxon>Basidiomycota</taxon>
        <taxon>Agaricomycotina</taxon>
        <taxon>Agaricomycetes</taxon>
        <taxon>Polyporales</taxon>
        <taxon>Steccherinaceae</taxon>
        <taxon>Antrodiella</taxon>
    </lineage>
</organism>
<name>A0A4S4N6B7_9APHY</name>
<feature type="region of interest" description="Disordered" evidence="1">
    <location>
        <begin position="259"/>
        <end position="285"/>
    </location>
</feature>
<feature type="compositionally biased region" description="Basic and acidic residues" evidence="1">
    <location>
        <begin position="541"/>
        <end position="554"/>
    </location>
</feature>
<feature type="compositionally biased region" description="Polar residues" evidence="1">
    <location>
        <begin position="421"/>
        <end position="430"/>
    </location>
</feature>
<feature type="transmembrane region" description="Helical" evidence="2">
    <location>
        <begin position="620"/>
        <end position="640"/>
    </location>
</feature>
<keyword evidence="2" id="KW-1133">Transmembrane helix</keyword>
<dbReference type="OrthoDB" id="2802074at2759"/>
<evidence type="ECO:0000256" key="1">
    <source>
        <dbReference type="SAM" id="MobiDB-lite"/>
    </source>
</evidence>
<keyword evidence="4" id="KW-1185">Reference proteome</keyword>
<dbReference type="AlphaFoldDB" id="A0A4S4N6B7"/>
<feature type="region of interest" description="Disordered" evidence="1">
    <location>
        <begin position="691"/>
        <end position="712"/>
    </location>
</feature>
<feature type="region of interest" description="Disordered" evidence="1">
    <location>
        <begin position="537"/>
        <end position="610"/>
    </location>
</feature>
<keyword evidence="2" id="KW-0472">Membrane</keyword>
<feature type="transmembrane region" description="Helical" evidence="2">
    <location>
        <begin position="507"/>
        <end position="532"/>
    </location>
</feature>
<sequence>MTKPQYLINMEDTENFALATGPWHTCNVHLFDLMLYAIRGVTYALDFEYDLREISPATYSCDNVMSAYNFVTSSVAVLQRDMTVRWPIPHLRGCPLDLLAVSQDALARTFNPEALRTMNERIGKELIAAEKMAAVVHRRTEMEPRVFVGMAVRVKRVTGIICSWFFDMEDQLRGLYSPDSFTYPLFGVLFSTGELYYMSGMPVHPIVPTREVVRPFFEGCTIFSRYFTGVDINSAGTKGRLIFSQEVRTAFPDDDAVGAAWVNSEDDPPEEVQEEEEQEEERTTEADWLSVPCLHDWRSDAKDPSFLSILPFSMNSGSVDCGQGNPDISGIGVRLSFYLQNFLLVLLVDRSWEDAPSALWTFTSTSFGLTIAAIVQAQQAQLSFFQALQVTNLVWLANFGSFLALASYSRHRTIKDEEQKTSSGDSSPTCETDGHHHRRPGSEKSRPDLVVKLAAMSQIFFSMALTLVTWARPDIFSNDGGDSKETCDVKYVAFFGAIFPARGSGRVLGLTATCLLFIGYLVITMHELHVLVTKNRKRDMRRAEKMKREEERDLNLPTLRMPMPEPSNNGSNDDHDLTRSPSPYPPSGSPMVPPEERERKHRHRRLEEHRSRRANWGTDLDPMLLGLTIFQVIVFTYFIVCEELLLHINTLSDNSDQQWGFGQILALIVVVPSLISVIGAFREHKFGNLHHTKSKSAPRDRGIKEKKRRLSV</sequence>
<feature type="compositionally biased region" description="Pro residues" evidence="1">
    <location>
        <begin position="582"/>
        <end position="593"/>
    </location>
</feature>
<dbReference type="Proteomes" id="UP000308730">
    <property type="component" value="Unassembled WGS sequence"/>
</dbReference>
<comment type="caution">
    <text evidence="3">The sequence shown here is derived from an EMBL/GenBank/DDBJ whole genome shotgun (WGS) entry which is preliminary data.</text>
</comment>
<feature type="transmembrane region" description="Helical" evidence="2">
    <location>
        <begin position="660"/>
        <end position="681"/>
    </location>
</feature>
<accession>A0A4S4N6B7</accession>
<dbReference type="EMBL" id="SGPM01000006">
    <property type="protein sequence ID" value="THH33461.1"/>
    <property type="molecule type" value="Genomic_DNA"/>
</dbReference>
<feature type="compositionally biased region" description="Acidic residues" evidence="1">
    <location>
        <begin position="264"/>
        <end position="282"/>
    </location>
</feature>
<evidence type="ECO:0000313" key="3">
    <source>
        <dbReference type="EMBL" id="THH33461.1"/>
    </source>
</evidence>
<evidence type="ECO:0000256" key="2">
    <source>
        <dbReference type="SAM" id="Phobius"/>
    </source>
</evidence>
<protein>
    <submittedName>
        <fullName evidence="3">Uncharacterized protein</fullName>
    </submittedName>
</protein>
<evidence type="ECO:0000313" key="4">
    <source>
        <dbReference type="Proteomes" id="UP000308730"/>
    </source>
</evidence>
<proteinExistence type="predicted"/>
<feature type="transmembrane region" description="Helical" evidence="2">
    <location>
        <begin position="449"/>
        <end position="471"/>
    </location>
</feature>